<feature type="compositionally biased region" description="Polar residues" evidence="2">
    <location>
        <begin position="81"/>
        <end position="90"/>
    </location>
</feature>
<dbReference type="EMBL" id="CP014501">
    <property type="protein sequence ID" value="ANB11984.1"/>
    <property type="molecule type" value="Genomic_DNA"/>
</dbReference>
<organism evidence="3 4">
    <name type="scientific">Sugiyamaella lignohabitans</name>
    <dbReference type="NCBI Taxonomy" id="796027"/>
    <lineage>
        <taxon>Eukaryota</taxon>
        <taxon>Fungi</taxon>
        <taxon>Dikarya</taxon>
        <taxon>Ascomycota</taxon>
        <taxon>Saccharomycotina</taxon>
        <taxon>Dipodascomycetes</taxon>
        <taxon>Dipodascales</taxon>
        <taxon>Trichomonascaceae</taxon>
        <taxon>Sugiyamaella</taxon>
    </lineage>
</organism>
<feature type="region of interest" description="Disordered" evidence="2">
    <location>
        <begin position="78"/>
        <end position="100"/>
    </location>
</feature>
<keyword evidence="1" id="KW-0175">Coiled coil</keyword>
<feature type="region of interest" description="Disordered" evidence="2">
    <location>
        <begin position="139"/>
        <end position="160"/>
    </location>
</feature>
<reference evidence="3 4" key="1">
    <citation type="submission" date="2016-02" db="EMBL/GenBank/DDBJ databases">
        <title>Complete genome sequence and transcriptome regulation of the pentose utilising yeast Sugiyamaella lignohabitans.</title>
        <authorList>
            <person name="Bellasio M."/>
            <person name="Peymann A."/>
            <person name="Valli M."/>
            <person name="Sipitzky M."/>
            <person name="Graf A."/>
            <person name="Sauer M."/>
            <person name="Marx H."/>
            <person name="Mattanovich D."/>
        </authorList>
    </citation>
    <scope>NUCLEOTIDE SEQUENCE [LARGE SCALE GENOMIC DNA]</scope>
    <source>
        <strain evidence="3 4">CBS 10342</strain>
    </source>
</reference>
<dbReference type="KEGG" id="slb:AWJ20_212"/>
<feature type="coiled-coil region" evidence="1">
    <location>
        <begin position="191"/>
        <end position="272"/>
    </location>
</feature>
<feature type="compositionally biased region" description="Acidic residues" evidence="2">
    <location>
        <begin position="305"/>
        <end position="318"/>
    </location>
</feature>
<feature type="compositionally biased region" description="Acidic residues" evidence="2">
    <location>
        <begin position="440"/>
        <end position="490"/>
    </location>
</feature>
<evidence type="ECO:0000313" key="3">
    <source>
        <dbReference type="EMBL" id="ANB11984.1"/>
    </source>
</evidence>
<evidence type="ECO:0000313" key="4">
    <source>
        <dbReference type="Proteomes" id="UP000189580"/>
    </source>
</evidence>
<accession>A0A167CQG6</accession>
<evidence type="ECO:0000256" key="1">
    <source>
        <dbReference type="SAM" id="Coils"/>
    </source>
</evidence>
<feature type="coiled-coil region" evidence="1">
    <location>
        <begin position="19"/>
        <end position="52"/>
    </location>
</feature>
<feature type="region of interest" description="Disordered" evidence="2">
    <location>
        <begin position="275"/>
        <end position="318"/>
    </location>
</feature>
<feature type="compositionally biased region" description="Basic and acidic residues" evidence="2">
    <location>
        <begin position="275"/>
        <end position="287"/>
    </location>
</feature>
<sequence length="490" mass="53959">MIHAMAKQQASRSKFLRDVKANEKAIQQQQQLQQQLQQQQYQQQQLQQHKQRSHQVQPQRHFAQHEELTASLASARGIAPTTGSNTSKATGTAHLASGAKKKLSEEDPFYKFYSSINSVFTKTFNASIEKAKEERLHQVQNHSSALHKNGMSSSGGASESEANSAITSLMLPIKFDNESFYVVPNTNKSSIEELATENANLRQMINRTSIQLHAYETATKKQKDALKNNLMLLRNEFNSRESARNRQHEEEIEALTSEIDKLKIQIGRMKSRWDDLKESARKRREESVTDDEDKTSNDTCIQEETPAEEPDFDSEAAAEELAEAEEAAAAAEVASVEVVSAEVVSDAVVVSAADVDNVVPGDVSAAEAALETSALEACAAEVIGEEATEAIEEVVWKLSTAELGKTFTTEPPSEADAPKAPLELLESEDVPLPAEPAPLEPDEEPPEPDPESEPDPEPDPDVDPEPEVDPDPDPDPEEPEPEDELLPEPQ</sequence>
<dbReference type="GeneID" id="30033996"/>
<evidence type="ECO:0000256" key="2">
    <source>
        <dbReference type="SAM" id="MobiDB-lite"/>
    </source>
</evidence>
<dbReference type="RefSeq" id="XP_018734461.1">
    <property type="nucleotide sequence ID" value="XM_018879048.1"/>
</dbReference>
<dbReference type="Proteomes" id="UP000189580">
    <property type="component" value="Chromosome a"/>
</dbReference>
<feature type="region of interest" description="Disordered" evidence="2">
    <location>
        <begin position="406"/>
        <end position="490"/>
    </location>
</feature>
<dbReference type="SUPFAM" id="SSF81995">
    <property type="entry name" value="beta-sandwich domain of Sec23/24"/>
    <property type="match status" value="1"/>
</dbReference>
<name>A0A167CQG6_9ASCO</name>
<feature type="compositionally biased region" description="Low complexity" evidence="2">
    <location>
        <begin position="149"/>
        <end position="160"/>
    </location>
</feature>
<protein>
    <submittedName>
        <fullName evidence="3">Kinesin-like protein</fullName>
    </submittedName>
</protein>
<dbReference type="AlphaFoldDB" id="A0A167CQG6"/>
<keyword evidence="4" id="KW-1185">Reference proteome</keyword>
<dbReference type="OrthoDB" id="4034212at2759"/>
<gene>
    <name evidence="3" type="ORF">AWJ20_212</name>
</gene>
<proteinExistence type="predicted"/>